<proteinExistence type="predicted"/>
<dbReference type="Pfam" id="PF14076">
    <property type="entry name" value="DUF4258"/>
    <property type="match status" value="1"/>
</dbReference>
<name>A0A1F5JDA9_9BACT</name>
<dbReference type="EMBL" id="MFCX01000006">
    <property type="protein sequence ID" value="OGE26627.1"/>
    <property type="molecule type" value="Genomic_DNA"/>
</dbReference>
<sequence length="94" mass="11455">MKYFDWDEEKNAFLKALREISFEDVQTAIEEGRVLDEFEHPNKKRYPNQRIFIVEIDNYAYYVPYVEDEEKIFLKTIFPSRKATKKYLYGGEKK</sequence>
<evidence type="ECO:0000313" key="2">
    <source>
        <dbReference type="Proteomes" id="UP000177042"/>
    </source>
</evidence>
<gene>
    <name evidence="1" type="ORF">A3C26_04520</name>
</gene>
<accession>A0A1F5JDA9</accession>
<dbReference type="AlphaFoldDB" id="A0A1F5JDA9"/>
<evidence type="ECO:0000313" key="1">
    <source>
        <dbReference type="EMBL" id="OGE26627.1"/>
    </source>
</evidence>
<protein>
    <submittedName>
        <fullName evidence="1">Toxin</fullName>
    </submittedName>
</protein>
<dbReference type="InterPro" id="IPR025354">
    <property type="entry name" value="DUF4258"/>
</dbReference>
<organism evidence="1 2">
    <name type="scientific">Candidatus Daviesbacteria bacterium RIFCSPHIGHO2_02_FULL_39_12</name>
    <dbReference type="NCBI Taxonomy" id="1797770"/>
    <lineage>
        <taxon>Bacteria</taxon>
        <taxon>Candidatus Daviesiibacteriota</taxon>
    </lineage>
</organism>
<comment type="caution">
    <text evidence="1">The sequence shown here is derived from an EMBL/GenBank/DDBJ whole genome shotgun (WGS) entry which is preliminary data.</text>
</comment>
<reference evidence="1 2" key="1">
    <citation type="journal article" date="2016" name="Nat. Commun.">
        <title>Thousands of microbial genomes shed light on interconnected biogeochemical processes in an aquifer system.</title>
        <authorList>
            <person name="Anantharaman K."/>
            <person name="Brown C.T."/>
            <person name="Hug L.A."/>
            <person name="Sharon I."/>
            <person name="Castelle C.J."/>
            <person name="Probst A.J."/>
            <person name="Thomas B.C."/>
            <person name="Singh A."/>
            <person name="Wilkins M.J."/>
            <person name="Karaoz U."/>
            <person name="Brodie E.L."/>
            <person name="Williams K.H."/>
            <person name="Hubbard S.S."/>
            <person name="Banfield J.F."/>
        </authorList>
    </citation>
    <scope>NUCLEOTIDE SEQUENCE [LARGE SCALE GENOMIC DNA]</scope>
</reference>
<dbReference type="Proteomes" id="UP000177042">
    <property type="component" value="Unassembled WGS sequence"/>
</dbReference>